<dbReference type="InterPro" id="IPR003377">
    <property type="entry name" value="Cornichon"/>
</dbReference>
<dbReference type="GO" id="GO:0016192">
    <property type="term" value="P:vesicle-mediated transport"/>
    <property type="evidence" value="ECO:0007669"/>
    <property type="project" value="InterPro"/>
</dbReference>
<evidence type="ECO:0000256" key="5">
    <source>
        <dbReference type="ARBA" id="ARBA00023136"/>
    </source>
</evidence>
<dbReference type="Pfam" id="PF03311">
    <property type="entry name" value="Cornichon"/>
    <property type="match status" value="1"/>
</dbReference>
<comment type="subcellular location">
    <subcellularLocation>
        <location evidence="1">Membrane</location>
        <topology evidence="1">Multi-pass membrane protein</topology>
    </subcellularLocation>
</comment>
<reference evidence="7 8" key="1">
    <citation type="journal article" date="2004" name="Nature">
        <title>Genome sequence of the ultrasmall unicellular red alga Cyanidioschyzon merolae 10D.</title>
        <authorList>
            <person name="Matsuzaki M."/>
            <person name="Misumi O."/>
            <person name="Shin-i T."/>
            <person name="Maruyama S."/>
            <person name="Takahara M."/>
            <person name="Miyagishima S."/>
            <person name="Mori T."/>
            <person name="Nishida K."/>
            <person name="Yagisawa F."/>
            <person name="Nishida K."/>
            <person name="Yoshida Y."/>
            <person name="Nishimura Y."/>
            <person name="Nakao S."/>
            <person name="Kobayashi T."/>
            <person name="Momoyama Y."/>
            <person name="Higashiyama T."/>
            <person name="Minoda A."/>
            <person name="Sano M."/>
            <person name="Nomoto H."/>
            <person name="Oishi K."/>
            <person name="Hayashi H."/>
            <person name="Ohta F."/>
            <person name="Nishizaka S."/>
            <person name="Haga S."/>
            <person name="Miura S."/>
            <person name="Morishita T."/>
            <person name="Kabeya Y."/>
            <person name="Terasawa K."/>
            <person name="Suzuki Y."/>
            <person name="Ishii Y."/>
            <person name="Asakawa S."/>
            <person name="Takano H."/>
            <person name="Ohta N."/>
            <person name="Kuroiwa H."/>
            <person name="Tanaka K."/>
            <person name="Shimizu N."/>
            <person name="Sugano S."/>
            <person name="Sato N."/>
            <person name="Nozaki H."/>
            <person name="Ogasawara N."/>
            <person name="Kohara Y."/>
            <person name="Kuroiwa T."/>
        </authorList>
    </citation>
    <scope>NUCLEOTIDE SEQUENCE [LARGE SCALE GENOMIC DNA]</scope>
    <source>
        <strain evidence="7 8">10D</strain>
    </source>
</reference>
<evidence type="ECO:0000256" key="1">
    <source>
        <dbReference type="ARBA" id="ARBA00004141"/>
    </source>
</evidence>
<keyword evidence="3 6" id="KW-0812">Transmembrane</keyword>
<dbReference type="OMA" id="HKKECFI"/>
<keyword evidence="4 6" id="KW-1133">Transmembrane helix</keyword>
<dbReference type="InterPro" id="IPR033466">
    <property type="entry name" value="Cornichon_conserved"/>
</dbReference>
<dbReference type="STRING" id="280699.M1V6Y1"/>
<dbReference type="PROSITE" id="PS01340">
    <property type="entry name" value="CORNICHON"/>
    <property type="match status" value="1"/>
</dbReference>
<dbReference type="GO" id="GO:0016020">
    <property type="term" value="C:membrane"/>
    <property type="evidence" value="ECO:0007669"/>
    <property type="project" value="UniProtKB-SubCell"/>
</dbReference>
<evidence type="ECO:0000313" key="7">
    <source>
        <dbReference type="EMBL" id="BAM79289.1"/>
    </source>
</evidence>
<dbReference type="SMART" id="SM01398">
    <property type="entry name" value="Cornichon"/>
    <property type="match status" value="1"/>
</dbReference>
<dbReference type="OrthoDB" id="434393at2759"/>
<evidence type="ECO:0000256" key="2">
    <source>
        <dbReference type="ARBA" id="ARBA00010095"/>
    </source>
</evidence>
<dbReference type="GeneID" id="16992842"/>
<evidence type="ECO:0000256" key="6">
    <source>
        <dbReference type="SAM" id="Phobius"/>
    </source>
</evidence>
<dbReference type="Gramene" id="CME060CT">
    <property type="protein sequence ID" value="CME060CT"/>
    <property type="gene ID" value="CME060C"/>
</dbReference>
<feature type="transmembrane region" description="Helical" evidence="6">
    <location>
        <begin position="7"/>
        <end position="30"/>
    </location>
</feature>
<dbReference type="HOGENOM" id="CLU_112942_3_0_1"/>
<accession>M1V6Y1</accession>
<dbReference type="EMBL" id="AP006487">
    <property type="protein sequence ID" value="BAM79289.1"/>
    <property type="molecule type" value="Genomic_DNA"/>
</dbReference>
<protein>
    <submittedName>
        <fullName evidence="7">Similar to ER-derived vesicles protein Erv14</fullName>
    </submittedName>
</protein>
<proteinExistence type="inferred from homology"/>
<dbReference type="eggNOG" id="KOG2729">
    <property type="taxonomic scope" value="Eukaryota"/>
</dbReference>
<gene>
    <name evidence="7" type="ORF">CYME_CME060C</name>
</gene>
<feature type="transmembrane region" description="Helical" evidence="6">
    <location>
        <begin position="116"/>
        <end position="135"/>
    </location>
</feature>
<keyword evidence="5 6" id="KW-0472">Membrane</keyword>
<keyword evidence="8" id="KW-1185">Reference proteome</keyword>
<name>M1V6Y1_CYAM1</name>
<evidence type="ECO:0000256" key="4">
    <source>
        <dbReference type="ARBA" id="ARBA00022989"/>
    </source>
</evidence>
<organism evidence="7 8">
    <name type="scientific">Cyanidioschyzon merolae (strain NIES-3377 / 10D)</name>
    <name type="common">Unicellular red alga</name>
    <dbReference type="NCBI Taxonomy" id="280699"/>
    <lineage>
        <taxon>Eukaryota</taxon>
        <taxon>Rhodophyta</taxon>
        <taxon>Bangiophyceae</taxon>
        <taxon>Cyanidiales</taxon>
        <taxon>Cyanidiaceae</taxon>
        <taxon>Cyanidioschyzon</taxon>
    </lineage>
</organism>
<sequence>MSIAFQILYWLISFTLTVGILFINIMFLILCKDLEQDYVNPIEFTENLNKLVVPEYSAEGLLCAVLLVGGHWIVGLTLAPLVYLNVKRWMQHRHVFESTSAFNVLPLARRQSQVKLGCFALLFFYLLYSFVYFLVHFSTNGSKLSADFRFDIAEGTTV</sequence>
<reference evidence="7 8" key="2">
    <citation type="journal article" date="2007" name="BMC Biol.">
        <title>A 100%-complete sequence reveals unusually simple genomic features in the hot-spring red alga Cyanidioschyzon merolae.</title>
        <authorList>
            <person name="Nozaki H."/>
            <person name="Takano H."/>
            <person name="Misumi O."/>
            <person name="Terasawa K."/>
            <person name="Matsuzaki M."/>
            <person name="Maruyama S."/>
            <person name="Nishida K."/>
            <person name="Yagisawa F."/>
            <person name="Yoshida Y."/>
            <person name="Fujiwara T."/>
            <person name="Takio S."/>
            <person name="Tamura K."/>
            <person name="Chung S.J."/>
            <person name="Nakamura S."/>
            <person name="Kuroiwa H."/>
            <person name="Tanaka K."/>
            <person name="Sato N."/>
            <person name="Kuroiwa T."/>
        </authorList>
    </citation>
    <scope>NUCLEOTIDE SEQUENCE [LARGE SCALE GENOMIC DNA]</scope>
    <source>
        <strain evidence="7 8">10D</strain>
    </source>
</reference>
<evidence type="ECO:0000256" key="3">
    <source>
        <dbReference type="ARBA" id="ARBA00022692"/>
    </source>
</evidence>
<comment type="similarity">
    <text evidence="2">Belongs to the cornichon family.</text>
</comment>
<dbReference type="PANTHER" id="PTHR12290">
    <property type="entry name" value="CORNICHON-RELATED"/>
    <property type="match status" value="1"/>
</dbReference>
<dbReference type="AlphaFoldDB" id="M1V6Y1"/>
<dbReference type="Proteomes" id="UP000007014">
    <property type="component" value="Chromosome 5"/>
</dbReference>
<evidence type="ECO:0000313" key="8">
    <source>
        <dbReference type="Proteomes" id="UP000007014"/>
    </source>
</evidence>
<feature type="transmembrane region" description="Helical" evidence="6">
    <location>
        <begin position="58"/>
        <end position="84"/>
    </location>
</feature>
<dbReference type="RefSeq" id="XP_005535575.1">
    <property type="nucleotide sequence ID" value="XM_005535518.1"/>
</dbReference>
<dbReference type="KEGG" id="cme:CYME_CME060C"/>